<evidence type="ECO:0000313" key="4">
    <source>
        <dbReference type="Proteomes" id="UP000281553"/>
    </source>
</evidence>
<keyword evidence="2" id="KW-0812">Transmembrane</keyword>
<dbReference type="EMBL" id="UYRU01055490">
    <property type="protein sequence ID" value="VDN13062.1"/>
    <property type="molecule type" value="Genomic_DNA"/>
</dbReference>
<reference evidence="3 4" key="1">
    <citation type="submission" date="2018-11" db="EMBL/GenBank/DDBJ databases">
        <authorList>
            <consortium name="Pathogen Informatics"/>
        </authorList>
    </citation>
    <scope>NUCLEOTIDE SEQUENCE [LARGE SCALE GENOMIC DNA]</scope>
</reference>
<feature type="compositionally biased region" description="Polar residues" evidence="1">
    <location>
        <begin position="93"/>
        <end position="109"/>
    </location>
</feature>
<proteinExistence type="predicted"/>
<organism evidence="3 4">
    <name type="scientific">Dibothriocephalus latus</name>
    <name type="common">Fish tapeworm</name>
    <name type="synonym">Diphyllobothrium latum</name>
    <dbReference type="NCBI Taxonomy" id="60516"/>
    <lineage>
        <taxon>Eukaryota</taxon>
        <taxon>Metazoa</taxon>
        <taxon>Spiralia</taxon>
        <taxon>Lophotrochozoa</taxon>
        <taxon>Platyhelminthes</taxon>
        <taxon>Cestoda</taxon>
        <taxon>Eucestoda</taxon>
        <taxon>Diphyllobothriidea</taxon>
        <taxon>Diphyllobothriidae</taxon>
        <taxon>Dibothriocephalus</taxon>
    </lineage>
</organism>
<keyword evidence="4" id="KW-1185">Reference proteome</keyword>
<keyword evidence="2" id="KW-1133">Transmembrane helix</keyword>
<dbReference type="AlphaFoldDB" id="A0A3P7NXZ8"/>
<evidence type="ECO:0000256" key="2">
    <source>
        <dbReference type="SAM" id="Phobius"/>
    </source>
</evidence>
<sequence length="157" mass="16560">MFSSVRLHPHAAVASCWELPHDRRINSIDFAHDHGPNTPSSEISQEDDCSSLLGCMTSALSCMSGGLPTGDGSMGSCLAIGEESRKGLDSGDGSVSMQSSTGALNQVRSCTDPDGVGRNKSGASGGKRSKEQKTTRVCIYIYIYIYIYVCVCACVPA</sequence>
<keyword evidence="2" id="KW-0472">Membrane</keyword>
<gene>
    <name evidence="3" type="ORF">DILT_LOCUS8893</name>
</gene>
<evidence type="ECO:0000256" key="1">
    <source>
        <dbReference type="SAM" id="MobiDB-lite"/>
    </source>
</evidence>
<dbReference type="Proteomes" id="UP000281553">
    <property type="component" value="Unassembled WGS sequence"/>
</dbReference>
<accession>A0A3P7NXZ8</accession>
<dbReference type="OrthoDB" id="125004at2759"/>
<protein>
    <submittedName>
        <fullName evidence="3">Uncharacterized protein</fullName>
    </submittedName>
</protein>
<evidence type="ECO:0000313" key="3">
    <source>
        <dbReference type="EMBL" id="VDN13062.1"/>
    </source>
</evidence>
<name>A0A3P7NXZ8_DIBLA</name>
<feature type="region of interest" description="Disordered" evidence="1">
    <location>
        <begin position="88"/>
        <end position="128"/>
    </location>
</feature>
<feature type="transmembrane region" description="Helical" evidence="2">
    <location>
        <begin position="137"/>
        <end position="156"/>
    </location>
</feature>